<feature type="signal peptide" evidence="3">
    <location>
        <begin position="1"/>
        <end position="18"/>
    </location>
</feature>
<keyword evidence="2" id="KW-0812">Transmembrane</keyword>
<evidence type="ECO:0000256" key="2">
    <source>
        <dbReference type="SAM" id="Phobius"/>
    </source>
</evidence>
<evidence type="ECO:0000256" key="1">
    <source>
        <dbReference type="SAM" id="MobiDB-lite"/>
    </source>
</evidence>
<gene>
    <name evidence="4" type="ORF">GSBLH_T00004046001</name>
</gene>
<reference evidence="4" key="1">
    <citation type="submission" date="2010-02" db="EMBL/GenBank/DDBJ databases">
        <title>Sequencing and annotation of the Blastocystis hominis genome.</title>
        <authorList>
            <person name="Wincker P."/>
        </authorList>
    </citation>
    <scope>NUCLEOTIDE SEQUENCE</scope>
    <source>
        <strain evidence="4">Singapore isolate B</strain>
    </source>
</reference>
<dbReference type="InParanoid" id="D8M8A0"/>
<dbReference type="EMBL" id="FN668683">
    <property type="protein sequence ID" value="CBK24289.2"/>
    <property type="molecule type" value="Genomic_DNA"/>
</dbReference>
<evidence type="ECO:0000256" key="3">
    <source>
        <dbReference type="SAM" id="SignalP"/>
    </source>
</evidence>
<sequence>MFHKSWVFTVLLVAIATSSTILSPFSKALETLKSSNGVKSYLKSEEEHFCGFYSTGCTTSGFVSSMGNVTLYGTPSSDPVAMDLVLDTFVGDACIDDTEVLAFILHTSLVASNDVKKQYVATLNKVSVKISIMMEKGLKCDQPIEAGKIYDVESLQCTDSEGKDPFADAKAVIGQSMTMSATFASNSLTLAMEDWNLQAAYQDATGCSSLPFWLQASNTTSTPSPAPTTLAPSAEPTTLAPTAEPTTIAPSTEPTTLAPTTEAPSTTVPTTPTPTTPTPTTPTPTTPTPTTPTPTTPTPTSPVPTTPVPTEAPTTPTPTEAPTTPVPTPGDNKMMMYALIGGGALLVVILLIVCCCCCCKNKKKDNTYSRVRRAKVKANENTPLVNKRKNTL</sequence>
<feature type="compositionally biased region" description="Pro residues" evidence="1">
    <location>
        <begin position="271"/>
        <end position="307"/>
    </location>
</feature>
<keyword evidence="2" id="KW-0472">Membrane</keyword>
<accession>D8M8A0</accession>
<dbReference type="GeneID" id="24921092"/>
<dbReference type="RefSeq" id="XP_012898337.1">
    <property type="nucleotide sequence ID" value="XM_013042883.1"/>
</dbReference>
<dbReference type="PRINTS" id="PR01217">
    <property type="entry name" value="PRICHEXTENSN"/>
</dbReference>
<protein>
    <submittedName>
        <fullName evidence="4">Uncharacterized protein</fullName>
    </submittedName>
</protein>
<evidence type="ECO:0000313" key="4">
    <source>
        <dbReference type="EMBL" id="CBK24289.2"/>
    </source>
</evidence>
<feature type="chain" id="PRO_5003117801" evidence="3">
    <location>
        <begin position="19"/>
        <end position="392"/>
    </location>
</feature>
<keyword evidence="3" id="KW-0732">Signal</keyword>
<keyword evidence="2" id="KW-1133">Transmembrane helix</keyword>
<proteinExistence type="predicted"/>
<evidence type="ECO:0000313" key="5">
    <source>
        <dbReference type="Proteomes" id="UP000008312"/>
    </source>
</evidence>
<feature type="compositionally biased region" description="Low complexity" evidence="1">
    <location>
        <begin position="219"/>
        <end position="270"/>
    </location>
</feature>
<feature type="compositionally biased region" description="Low complexity" evidence="1">
    <location>
        <begin position="308"/>
        <end position="323"/>
    </location>
</feature>
<name>D8M8A0_BLAHO</name>
<feature type="region of interest" description="Disordered" evidence="1">
    <location>
        <begin position="218"/>
        <end position="328"/>
    </location>
</feature>
<keyword evidence="5" id="KW-1185">Reference proteome</keyword>
<dbReference type="AlphaFoldDB" id="D8M8A0"/>
<organism evidence="4">
    <name type="scientific">Blastocystis hominis</name>
    <dbReference type="NCBI Taxonomy" id="12968"/>
    <lineage>
        <taxon>Eukaryota</taxon>
        <taxon>Sar</taxon>
        <taxon>Stramenopiles</taxon>
        <taxon>Bigyra</taxon>
        <taxon>Opalozoa</taxon>
        <taxon>Opalinata</taxon>
        <taxon>Blastocystidae</taxon>
        <taxon>Blastocystis</taxon>
    </lineage>
</organism>
<dbReference type="Proteomes" id="UP000008312">
    <property type="component" value="Unassembled WGS sequence"/>
</dbReference>
<dbReference type="OrthoDB" id="10679861at2759"/>
<feature type="transmembrane region" description="Helical" evidence="2">
    <location>
        <begin position="334"/>
        <end position="359"/>
    </location>
</feature>